<dbReference type="EMBL" id="CAJGYM010000063">
    <property type="protein sequence ID" value="CAD6195961.1"/>
    <property type="molecule type" value="Genomic_DNA"/>
</dbReference>
<keyword evidence="1" id="KW-1133">Transmembrane helix</keyword>
<evidence type="ECO:0000313" key="3">
    <source>
        <dbReference type="EMBL" id="CAD6195961.1"/>
    </source>
</evidence>
<evidence type="ECO:0000256" key="1">
    <source>
        <dbReference type="SAM" id="Phobius"/>
    </source>
</evidence>
<proteinExistence type="predicted"/>
<reference evidence="3" key="1">
    <citation type="submission" date="2020-10" db="EMBL/GenBank/DDBJ databases">
        <authorList>
            <person name="Kikuchi T."/>
        </authorList>
    </citation>
    <scope>NUCLEOTIDE SEQUENCE</scope>
    <source>
        <strain evidence="3">NKZ352</strain>
    </source>
</reference>
<feature type="transmembrane region" description="Helical" evidence="1">
    <location>
        <begin position="86"/>
        <end position="113"/>
    </location>
</feature>
<dbReference type="Pfam" id="PF16020">
    <property type="entry name" value="Deltameth_res"/>
    <property type="match status" value="1"/>
</dbReference>
<dbReference type="OrthoDB" id="5809766at2759"/>
<keyword evidence="1" id="KW-0472">Membrane</keyword>
<keyword evidence="1" id="KW-0812">Transmembrane</keyword>
<organism evidence="3 4">
    <name type="scientific">Caenorhabditis auriculariae</name>
    <dbReference type="NCBI Taxonomy" id="2777116"/>
    <lineage>
        <taxon>Eukaryota</taxon>
        <taxon>Metazoa</taxon>
        <taxon>Ecdysozoa</taxon>
        <taxon>Nematoda</taxon>
        <taxon>Chromadorea</taxon>
        <taxon>Rhabditida</taxon>
        <taxon>Rhabditina</taxon>
        <taxon>Rhabditomorpha</taxon>
        <taxon>Rhabditoidea</taxon>
        <taxon>Rhabditidae</taxon>
        <taxon>Peloderinae</taxon>
        <taxon>Caenorhabditis</taxon>
    </lineage>
</organism>
<evidence type="ECO:0000259" key="2">
    <source>
        <dbReference type="Pfam" id="PF16020"/>
    </source>
</evidence>
<keyword evidence="4" id="KW-1185">Reference proteome</keyword>
<dbReference type="AlphaFoldDB" id="A0A8S1HSC3"/>
<accession>A0A8S1HSC3</accession>
<dbReference type="InterPro" id="IPR031973">
    <property type="entry name" value="Deltameth_res_prag01"/>
</dbReference>
<protein>
    <recommendedName>
        <fullName evidence="2">Deltamethrin resistance protein prag01 domain-containing protein</fullName>
    </recommendedName>
</protein>
<name>A0A8S1HSC3_9PELO</name>
<comment type="caution">
    <text evidence="3">The sequence shown here is derived from an EMBL/GenBank/DDBJ whole genome shotgun (WGS) entry which is preliminary data.</text>
</comment>
<gene>
    <name evidence="3" type="ORF">CAUJ_LOCUS11879</name>
</gene>
<sequence length="123" mass="13830">MKWGRGTCGMRFSDTPNDAIVRRAPLALRWALLVSWPSEGLSRSENGSGGHHEVVNVGPPTTFDYMPIPFQSYQKVHGELQAKFNMYLAVSAALFASSFFLAIYTDVFCLEALRPPQSYRNRK</sequence>
<evidence type="ECO:0000313" key="4">
    <source>
        <dbReference type="Proteomes" id="UP000835052"/>
    </source>
</evidence>
<feature type="domain" description="Deltamethrin resistance protein prag01" evidence="2">
    <location>
        <begin position="66"/>
        <end position="112"/>
    </location>
</feature>
<dbReference type="Proteomes" id="UP000835052">
    <property type="component" value="Unassembled WGS sequence"/>
</dbReference>